<evidence type="ECO:0000313" key="2">
    <source>
        <dbReference type="Proteomes" id="UP001055072"/>
    </source>
</evidence>
<keyword evidence="2" id="KW-1185">Reference proteome</keyword>
<reference evidence="1" key="1">
    <citation type="journal article" date="2021" name="Environ. Microbiol.">
        <title>Gene family expansions and transcriptome signatures uncover fungal adaptations to wood decay.</title>
        <authorList>
            <person name="Hage H."/>
            <person name="Miyauchi S."/>
            <person name="Viragh M."/>
            <person name="Drula E."/>
            <person name="Min B."/>
            <person name="Chaduli D."/>
            <person name="Navarro D."/>
            <person name="Favel A."/>
            <person name="Norest M."/>
            <person name="Lesage-Meessen L."/>
            <person name="Balint B."/>
            <person name="Merenyi Z."/>
            <person name="de Eugenio L."/>
            <person name="Morin E."/>
            <person name="Martinez A.T."/>
            <person name="Baldrian P."/>
            <person name="Stursova M."/>
            <person name="Martinez M.J."/>
            <person name="Novotny C."/>
            <person name="Magnuson J.K."/>
            <person name="Spatafora J.W."/>
            <person name="Maurice S."/>
            <person name="Pangilinan J."/>
            <person name="Andreopoulos W."/>
            <person name="LaButti K."/>
            <person name="Hundley H."/>
            <person name="Na H."/>
            <person name="Kuo A."/>
            <person name="Barry K."/>
            <person name="Lipzen A."/>
            <person name="Henrissat B."/>
            <person name="Riley R."/>
            <person name="Ahrendt S."/>
            <person name="Nagy L.G."/>
            <person name="Grigoriev I.V."/>
            <person name="Martin F."/>
            <person name="Rosso M.N."/>
        </authorList>
    </citation>
    <scope>NUCLEOTIDE SEQUENCE</scope>
    <source>
        <strain evidence="1">CBS 384.51</strain>
    </source>
</reference>
<protein>
    <submittedName>
        <fullName evidence="1">Uncharacterized protein</fullName>
    </submittedName>
</protein>
<name>A0ACB8TMZ5_9APHY</name>
<organism evidence="1 2">
    <name type="scientific">Irpex rosettiformis</name>
    <dbReference type="NCBI Taxonomy" id="378272"/>
    <lineage>
        <taxon>Eukaryota</taxon>
        <taxon>Fungi</taxon>
        <taxon>Dikarya</taxon>
        <taxon>Basidiomycota</taxon>
        <taxon>Agaricomycotina</taxon>
        <taxon>Agaricomycetes</taxon>
        <taxon>Polyporales</taxon>
        <taxon>Irpicaceae</taxon>
        <taxon>Irpex</taxon>
    </lineage>
</organism>
<dbReference type="Proteomes" id="UP001055072">
    <property type="component" value="Unassembled WGS sequence"/>
</dbReference>
<sequence length="269" mass="29727">MLGSHENYVYTGKIAFKLDLCTKLMKNGFQYFSLDNMVQQTRQVEGSPAVPKMAVTKANTIVWDLQGLPGSLSAAKAYHEIINCPNLGYKHNMCSTPQLVPIVVTAHMQIRHLESSKIILKLQVWFTGLLGHGGIFSLVPNQYIYPALGILSGEARYSFASIPYQKSSLYLSLEMTGAPVLGGSPPFYTNHATIAQDGWNCVKPWSQTLSLNQDPVLAPSTSAESVHRQPIYSLKPDRFCNDPLVTTNKNPPAKQAMKGELKLLKLYPT</sequence>
<accession>A0ACB8TMZ5</accession>
<comment type="caution">
    <text evidence="1">The sequence shown here is derived from an EMBL/GenBank/DDBJ whole genome shotgun (WGS) entry which is preliminary data.</text>
</comment>
<dbReference type="EMBL" id="MU274968">
    <property type="protein sequence ID" value="KAI0083398.1"/>
    <property type="molecule type" value="Genomic_DNA"/>
</dbReference>
<gene>
    <name evidence="1" type="ORF">BDY19DRAFT_910625</name>
</gene>
<evidence type="ECO:0000313" key="1">
    <source>
        <dbReference type="EMBL" id="KAI0083398.1"/>
    </source>
</evidence>
<proteinExistence type="predicted"/>